<name>A0A0E9U485_ANGAN</name>
<reference evidence="1" key="1">
    <citation type="submission" date="2014-11" db="EMBL/GenBank/DDBJ databases">
        <authorList>
            <person name="Amaro Gonzalez C."/>
        </authorList>
    </citation>
    <scope>NUCLEOTIDE SEQUENCE</scope>
</reference>
<evidence type="ECO:0008006" key="2">
    <source>
        <dbReference type="Google" id="ProtNLM"/>
    </source>
</evidence>
<protein>
    <recommendedName>
        <fullName evidence="2">HIT domain-containing protein</fullName>
    </recommendedName>
</protein>
<reference evidence="1" key="2">
    <citation type="journal article" date="2015" name="Fish Shellfish Immunol.">
        <title>Early steps in the European eel (Anguilla anguilla)-Vibrio vulnificus interaction in the gills: Role of the RtxA13 toxin.</title>
        <authorList>
            <person name="Callol A."/>
            <person name="Pajuelo D."/>
            <person name="Ebbesson L."/>
            <person name="Teles M."/>
            <person name="MacKenzie S."/>
            <person name="Amaro C."/>
        </authorList>
    </citation>
    <scope>NUCLEOTIDE SEQUENCE</scope>
</reference>
<dbReference type="AlphaFoldDB" id="A0A0E9U485"/>
<organism evidence="1">
    <name type="scientific">Anguilla anguilla</name>
    <name type="common">European freshwater eel</name>
    <name type="synonym">Muraena anguilla</name>
    <dbReference type="NCBI Taxonomy" id="7936"/>
    <lineage>
        <taxon>Eukaryota</taxon>
        <taxon>Metazoa</taxon>
        <taxon>Chordata</taxon>
        <taxon>Craniata</taxon>
        <taxon>Vertebrata</taxon>
        <taxon>Euteleostomi</taxon>
        <taxon>Actinopterygii</taxon>
        <taxon>Neopterygii</taxon>
        <taxon>Teleostei</taxon>
        <taxon>Anguilliformes</taxon>
        <taxon>Anguillidae</taxon>
        <taxon>Anguilla</taxon>
    </lineage>
</organism>
<proteinExistence type="predicted"/>
<accession>A0A0E9U485</accession>
<sequence>MADTGGPNGKGIEHVHMHMLMKFCVDRTYGVGVMAFYTKPFVIAPPSGQRTWFLVPE</sequence>
<dbReference type="EMBL" id="GBXM01048834">
    <property type="protein sequence ID" value="JAH59743.1"/>
    <property type="molecule type" value="Transcribed_RNA"/>
</dbReference>
<evidence type="ECO:0000313" key="1">
    <source>
        <dbReference type="EMBL" id="JAH59743.1"/>
    </source>
</evidence>